<evidence type="ECO:0000313" key="2">
    <source>
        <dbReference type="EMBL" id="CAA9331131.1"/>
    </source>
</evidence>
<name>A0A6J4LGQ2_9ACTN</name>
<feature type="non-terminal residue" evidence="2">
    <location>
        <position position="111"/>
    </location>
</feature>
<feature type="compositionally biased region" description="Basic and acidic residues" evidence="1">
    <location>
        <begin position="53"/>
        <end position="66"/>
    </location>
</feature>
<gene>
    <name evidence="2" type="ORF">AVDCRST_MAG48-3144</name>
</gene>
<evidence type="ECO:0000256" key="1">
    <source>
        <dbReference type="SAM" id="MobiDB-lite"/>
    </source>
</evidence>
<feature type="compositionally biased region" description="Basic residues" evidence="1">
    <location>
        <begin position="102"/>
        <end position="111"/>
    </location>
</feature>
<reference evidence="2" key="1">
    <citation type="submission" date="2020-02" db="EMBL/GenBank/DDBJ databases">
        <authorList>
            <person name="Meier V. D."/>
        </authorList>
    </citation>
    <scope>NUCLEOTIDE SEQUENCE</scope>
    <source>
        <strain evidence="2">AVDCRST_MAG48</strain>
    </source>
</reference>
<feature type="region of interest" description="Disordered" evidence="1">
    <location>
        <begin position="1"/>
        <end position="111"/>
    </location>
</feature>
<dbReference type="EMBL" id="CADCTS010000448">
    <property type="protein sequence ID" value="CAA9331131.1"/>
    <property type="molecule type" value="Genomic_DNA"/>
</dbReference>
<organism evidence="2">
    <name type="scientific">uncultured Friedmanniella sp</name>
    <dbReference type="NCBI Taxonomy" id="335381"/>
    <lineage>
        <taxon>Bacteria</taxon>
        <taxon>Bacillati</taxon>
        <taxon>Actinomycetota</taxon>
        <taxon>Actinomycetes</taxon>
        <taxon>Propionibacteriales</taxon>
        <taxon>Nocardioidaceae</taxon>
        <taxon>Friedmanniella</taxon>
        <taxon>environmental samples</taxon>
    </lineage>
</organism>
<accession>A0A6J4LGQ2</accession>
<feature type="compositionally biased region" description="Basic residues" evidence="1">
    <location>
        <begin position="18"/>
        <end position="52"/>
    </location>
</feature>
<feature type="non-terminal residue" evidence="2">
    <location>
        <position position="1"/>
    </location>
</feature>
<dbReference type="AlphaFoldDB" id="A0A6J4LGQ2"/>
<proteinExistence type="predicted"/>
<protein>
    <submittedName>
        <fullName evidence="2">Uncharacterized protein</fullName>
    </submittedName>
</protein>
<sequence>GPHHADHLPAPQRAAAVRARRRGHRQPRCVRRRRAAAARRRRRPAARCRAGHLHGDEHADRADARHRGVRPAAGGRRGGADPHLGQHPGRRREQRAAAGALRRPRQERRSV</sequence>